<dbReference type="OrthoDB" id="940913at2"/>
<dbReference type="Proteomes" id="UP000466931">
    <property type="component" value="Chromosome"/>
</dbReference>
<dbReference type="InterPro" id="IPR025333">
    <property type="entry name" value="DUF4239"/>
</dbReference>
<reference evidence="1" key="1">
    <citation type="journal article" date="2019" name="Emerg. Microbes Infect.">
        <title>Comprehensive subspecies identification of 175 nontuberculous mycobacteria species based on 7547 genomic profiles.</title>
        <authorList>
            <person name="Matsumoto Y."/>
            <person name="Kinjo T."/>
            <person name="Motooka D."/>
            <person name="Nabeya D."/>
            <person name="Jung N."/>
            <person name="Uechi K."/>
            <person name="Horii T."/>
            <person name="Iida T."/>
            <person name="Fujita J."/>
            <person name="Nakamura S."/>
        </authorList>
    </citation>
    <scope>NUCLEOTIDE SEQUENCE [LARGE SCALE GENOMIC DNA]</scope>
    <source>
        <strain evidence="1">JCM 13671</strain>
    </source>
</reference>
<dbReference type="RefSeq" id="WP_085151945.1">
    <property type="nucleotide sequence ID" value="NZ_AP022612.1"/>
</dbReference>
<evidence type="ECO:0000313" key="2">
    <source>
        <dbReference type="Proteomes" id="UP000466931"/>
    </source>
</evidence>
<accession>A0A7I7Y3G5</accession>
<evidence type="ECO:0000313" key="1">
    <source>
        <dbReference type="EMBL" id="BBZ36139.1"/>
    </source>
</evidence>
<organism evidence="1 2">
    <name type="scientific">Mycolicibacterium confluentis</name>
    <dbReference type="NCBI Taxonomy" id="28047"/>
    <lineage>
        <taxon>Bacteria</taxon>
        <taxon>Bacillati</taxon>
        <taxon>Actinomycetota</taxon>
        <taxon>Actinomycetes</taxon>
        <taxon>Mycobacteriales</taxon>
        <taxon>Mycobacteriaceae</taxon>
        <taxon>Mycolicibacterium</taxon>
    </lineage>
</organism>
<gene>
    <name evidence="1" type="ORF">MCNF_47440</name>
</gene>
<dbReference type="EMBL" id="AP022612">
    <property type="protein sequence ID" value="BBZ36139.1"/>
    <property type="molecule type" value="Genomic_DNA"/>
</dbReference>
<sequence length="264" mass="28441">MVSAWLVSHIPAGLLLVLLIVVIAGGAVALQVLVRRRFPVLRREDHNDVTKFTYGVIGFVYAFFIGFVVSAMWSQIGAADGKARAEGSAAVQMARDASVFAPADADRIRASLLTYEQAAIDEWSNAIHGSSAAADSALADLYSTYRQIRPADDVQKSVLTTSVVNLDKISQARTERIVQARTDTGPPWPLWAVIFLTSAMVLGTVIIYGVEHPMMHYPMVAIVGTLVATNLFLVLQLSHPFLGGIAVSPEPLREVVAVLSGERG</sequence>
<protein>
    <submittedName>
        <fullName evidence="1">Uncharacterized protein</fullName>
    </submittedName>
</protein>
<reference evidence="1" key="2">
    <citation type="submission" date="2020-02" db="EMBL/GenBank/DDBJ databases">
        <authorList>
            <person name="Matsumoto Y."/>
            <person name="Motooka D."/>
            <person name="Nakamura S."/>
        </authorList>
    </citation>
    <scope>NUCLEOTIDE SEQUENCE</scope>
    <source>
        <strain evidence="1">JCM 13671</strain>
    </source>
</reference>
<keyword evidence="2" id="KW-1185">Reference proteome</keyword>
<proteinExistence type="predicted"/>
<name>A0A7I7Y3G5_9MYCO</name>
<dbReference type="AlphaFoldDB" id="A0A7I7Y3G5"/>
<dbReference type="Pfam" id="PF14023">
    <property type="entry name" value="Bestrophin-like"/>
    <property type="match status" value="1"/>
</dbReference>